<accession>A0A427XHN3</accession>
<sequence length="245" mass="27532">MALTIFRLETLPVPLEIALGLLPPMDPELLGLALQAVVREKRPTPTLVRDAIIGCLQAGDEPTEKETWHWELWAALLDAYVASSTYKDALETLMEFVQIVKTTKAEALENDQCWPDERQGLITSMYTKLVKFWISCSTTVPSNLPEGAKVPPRIRREGSIVPTHLFMDLVLVLSPGRSDDGLSKVQLSRDFLVHYINAERIAGNVDTAMRGWEKLSGQTYEETLAGQQPPSELDDKSWFTVPWRL</sequence>
<dbReference type="EMBL" id="RSCE01000012">
    <property type="protein sequence ID" value="RSH78358.1"/>
    <property type="molecule type" value="Genomic_DNA"/>
</dbReference>
<reference evidence="1 2" key="1">
    <citation type="submission" date="2018-11" db="EMBL/GenBank/DDBJ databases">
        <title>Genome sequence of Apiotrichum porosum DSM 27194.</title>
        <authorList>
            <person name="Aliyu H."/>
            <person name="Gorte O."/>
            <person name="Ochsenreither K."/>
        </authorList>
    </citation>
    <scope>NUCLEOTIDE SEQUENCE [LARGE SCALE GENOMIC DNA]</scope>
    <source>
        <strain evidence="1 2">DSM 27194</strain>
    </source>
</reference>
<name>A0A427XHN3_9TREE</name>
<proteinExistence type="predicted"/>
<evidence type="ECO:0000313" key="1">
    <source>
        <dbReference type="EMBL" id="RSH78358.1"/>
    </source>
</evidence>
<organism evidence="1 2">
    <name type="scientific">Apiotrichum porosum</name>
    <dbReference type="NCBI Taxonomy" id="105984"/>
    <lineage>
        <taxon>Eukaryota</taxon>
        <taxon>Fungi</taxon>
        <taxon>Dikarya</taxon>
        <taxon>Basidiomycota</taxon>
        <taxon>Agaricomycotina</taxon>
        <taxon>Tremellomycetes</taxon>
        <taxon>Trichosporonales</taxon>
        <taxon>Trichosporonaceae</taxon>
        <taxon>Apiotrichum</taxon>
    </lineage>
</organism>
<keyword evidence="2" id="KW-1185">Reference proteome</keyword>
<comment type="caution">
    <text evidence="1">The sequence shown here is derived from an EMBL/GenBank/DDBJ whole genome shotgun (WGS) entry which is preliminary data.</text>
</comment>
<dbReference type="AlphaFoldDB" id="A0A427XHN3"/>
<gene>
    <name evidence="1" type="ORF">EHS24_002081</name>
</gene>
<protein>
    <submittedName>
        <fullName evidence="1">Uncharacterized protein</fullName>
    </submittedName>
</protein>
<evidence type="ECO:0000313" key="2">
    <source>
        <dbReference type="Proteomes" id="UP000279236"/>
    </source>
</evidence>
<dbReference type="GeneID" id="39586624"/>
<dbReference type="RefSeq" id="XP_028473505.1">
    <property type="nucleotide sequence ID" value="XM_028617827.1"/>
</dbReference>
<dbReference type="Proteomes" id="UP000279236">
    <property type="component" value="Unassembled WGS sequence"/>
</dbReference>